<evidence type="ECO:0000256" key="1">
    <source>
        <dbReference type="SAM" id="MobiDB-lite"/>
    </source>
</evidence>
<sequence length="259" mass="26515">MSGDDRATRSASGEPERPFVTALDEALSLALGARVGDGIDARDVAEAASLFRAMLADRFETLIRVGAVDADTLARRVAELQADVLMLKAAVERREDAPAALRPAYADPLALARALASGPASSPDAPPPGGGSATTPFDERVLCAGWSAPAADADGVRRRRIAPGPKASVVLPAFGPGAHRVEAACGPLDAAQARGLRVACLGGAVSNLAVGGGAVRFTAEMPPHHRGGFLFIEFEQAQEGDGDGVAVASFAVRHVPAVR</sequence>
<protein>
    <submittedName>
        <fullName evidence="2">Uncharacterized protein</fullName>
    </submittedName>
</protein>
<proteinExistence type="predicted"/>
<reference evidence="2 3" key="1">
    <citation type="submission" date="2016-10" db="EMBL/GenBank/DDBJ databases">
        <authorList>
            <person name="de Groot N.N."/>
        </authorList>
    </citation>
    <scope>NUCLEOTIDE SEQUENCE [LARGE SCALE GENOMIC DNA]</scope>
    <source>
        <strain evidence="2 3">DSM 15345</strain>
    </source>
</reference>
<accession>A0A1H4CY11</accession>
<dbReference type="STRING" id="89524.SAMN05444370_108101"/>
<organism evidence="2 3">
    <name type="scientific">Rubrimonas cliftonensis</name>
    <dbReference type="NCBI Taxonomy" id="89524"/>
    <lineage>
        <taxon>Bacteria</taxon>
        <taxon>Pseudomonadati</taxon>
        <taxon>Pseudomonadota</taxon>
        <taxon>Alphaproteobacteria</taxon>
        <taxon>Rhodobacterales</taxon>
        <taxon>Paracoccaceae</taxon>
        <taxon>Rubrimonas</taxon>
    </lineage>
</organism>
<dbReference type="AlphaFoldDB" id="A0A1H4CY11"/>
<feature type="region of interest" description="Disordered" evidence="1">
    <location>
        <begin position="116"/>
        <end position="136"/>
    </location>
</feature>
<gene>
    <name evidence="2" type="ORF">SAMN05444370_108101</name>
</gene>
<evidence type="ECO:0000313" key="2">
    <source>
        <dbReference type="EMBL" id="SEA65220.1"/>
    </source>
</evidence>
<name>A0A1H4CY11_9RHOB</name>
<keyword evidence="3" id="KW-1185">Reference proteome</keyword>
<dbReference type="EMBL" id="FNQM01000008">
    <property type="protein sequence ID" value="SEA65220.1"/>
    <property type="molecule type" value="Genomic_DNA"/>
</dbReference>
<evidence type="ECO:0000313" key="3">
    <source>
        <dbReference type="Proteomes" id="UP000198703"/>
    </source>
</evidence>
<dbReference type="RefSeq" id="WP_139284066.1">
    <property type="nucleotide sequence ID" value="NZ_FNQM01000008.1"/>
</dbReference>
<dbReference type="Proteomes" id="UP000198703">
    <property type="component" value="Unassembled WGS sequence"/>
</dbReference>